<evidence type="ECO:0000313" key="7">
    <source>
        <dbReference type="EMBL" id="KUG52805.1"/>
    </source>
</evidence>
<feature type="region of interest" description="Disordered" evidence="5">
    <location>
        <begin position="50"/>
        <end position="76"/>
    </location>
</feature>
<feature type="domain" description="Galactosyltransferase C-terminal" evidence="6">
    <location>
        <begin position="190"/>
        <end position="239"/>
    </location>
</feature>
<accession>A0A0W8I4Q4</accession>
<evidence type="ECO:0000256" key="1">
    <source>
        <dbReference type="ARBA" id="ARBA00004776"/>
    </source>
</evidence>
<evidence type="ECO:0000256" key="5">
    <source>
        <dbReference type="SAM" id="MobiDB-lite"/>
    </source>
</evidence>
<dbReference type="RefSeq" id="WP_058891879.1">
    <property type="nucleotide sequence ID" value="NZ_LQBL01000029.1"/>
</dbReference>
<comment type="caution">
    <text evidence="7">The sequence shown here is derived from an EMBL/GenBank/DDBJ whole genome shotgun (WGS) entry which is preliminary data.</text>
</comment>
<dbReference type="Gene3D" id="3.90.550.10">
    <property type="entry name" value="Spore Coat Polysaccharide Biosynthesis Protein SpsA, Chain A"/>
    <property type="match status" value="1"/>
</dbReference>
<protein>
    <recommendedName>
        <fullName evidence="6">Galactosyltransferase C-terminal domain-containing protein</fullName>
    </recommendedName>
</protein>
<evidence type="ECO:0000259" key="6">
    <source>
        <dbReference type="Pfam" id="PF02709"/>
    </source>
</evidence>
<dbReference type="InterPro" id="IPR029044">
    <property type="entry name" value="Nucleotide-diphossugar_trans"/>
</dbReference>
<gene>
    <name evidence="7" type="ORF">AVL62_14625</name>
</gene>
<evidence type="ECO:0000256" key="2">
    <source>
        <dbReference type="ARBA" id="ARBA00006739"/>
    </source>
</evidence>
<keyword evidence="4" id="KW-0808">Transferase</keyword>
<comment type="similarity">
    <text evidence="2">Belongs to the glycosyltransferase 2 family.</text>
</comment>
<dbReference type="OrthoDB" id="6653642at2"/>
<reference evidence="7 8" key="1">
    <citation type="submission" date="2015-12" db="EMBL/GenBank/DDBJ databases">
        <title>Serinicoccus chungangenesis strain CD08_5 genome sequencing and assembly.</title>
        <authorList>
            <person name="Chander A.M."/>
            <person name="Kaur G."/>
            <person name="Nair G.R."/>
            <person name="Dhawan D.K."/>
            <person name="Kochhar R.K."/>
            <person name="Mayilraj S."/>
            <person name="Bhadada S.K."/>
        </authorList>
    </citation>
    <scope>NUCLEOTIDE SEQUENCE [LARGE SCALE GENOMIC DNA]</scope>
    <source>
        <strain evidence="7 8">CD08_5</strain>
    </source>
</reference>
<evidence type="ECO:0000313" key="8">
    <source>
        <dbReference type="Proteomes" id="UP000054837"/>
    </source>
</evidence>
<sequence>MSVAVLTLAHGRHDHLRGQIAGLAAGLRRPDLHVVAAIDDPEVARVAREAWDEHGQPARPAAPGGGPRPGPGPAAPRLQVVEVGADPRGLPLALARNAAAATAVRQGAQTLVFLDVDCIPGPGTVATYAAGLAAPRVEAGPLVLGGDVAYLPPRPQGWSDPAQLARLGEHRPDRVRLPEGEQRHEPDLTRFWSLSFATTAEDLEAVGGFCTDYVGYGGEDTDFGQLLGARGGRLVWVGGATAYHQHHASASPPVAHLEAVVRNAGVFADRWGWWPMEGWLEAFRRLGLAEQDGSGRWVVSG</sequence>
<evidence type="ECO:0000256" key="4">
    <source>
        <dbReference type="ARBA" id="ARBA00022679"/>
    </source>
</evidence>
<comment type="pathway">
    <text evidence="1">Cell wall biogenesis; cell wall polysaccharide biosynthesis.</text>
</comment>
<dbReference type="Proteomes" id="UP000054837">
    <property type="component" value="Unassembled WGS sequence"/>
</dbReference>
<dbReference type="PANTHER" id="PTHR43179">
    <property type="entry name" value="RHAMNOSYLTRANSFERASE WBBL"/>
    <property type="match status" value="1"/>
</dbReference>
<organism evidence="7 8">
    <name type="scientific">Serinicoccus chungangensis</name>
    <dbReference type="NCBI Taxonomy" id="767452"/>
    <lineage>
        <taxon>Bacteria</taxon>
        <taxon>Bacillati</taxon>
        <taxon>Actinomycetota</taxon>
        <taxon>Actinomycetes</taxon>
        <taxon>Micrococcales</taxon>
        <taxon>Ornithinimicrobiaceae</taxon>
        <taxon>Serinicoccus</taxon>
    </lineage>
</organism>
<dbReference type="SUPFAM" id="SSF53448">
    <property type="entry name" value="Nucleotide-diphospho-sugar transferases"/>
    <property type="match status" value="1"/>
</dbReference>
<proteinExistence type="inferred from homology"/>
<dbReference type="STRING" id="767452.AVL62_14625"/>
<dbReference type="GO" id="GO:0016757">
    <property type="term" value="F:glycosyltransferase activity"/>
    <property type="evidence" value="ECO:0007669"/>
    <property type="project" value="UniProtKB-KW"/>
</dbReference>
<dbReference type="EMBL" id="LQBL01000029">
    <property type="protein sequence ID" value="KUG52805.1"/>
    <property type="molecule type" value="Genomic_DNA"/>
</dbReference>
<dbReference type="Pfam" id="PF02709">
    <property type="entry name" value="Glyco_transf_7C"/>
    <property type="match status" value="1"/>
</dbReference>
<dbReference type="InterPro" id="IPR027791">
    <property type="entry name" value="Galactosyl_T_C"/>
</dbReference>
<evidence type="ECO:0000256" key="3">
    <source>
        <dbReference type="ARBA" id="ARBA00022676"/>
    </source>
</evidence>
<keyword evidence="3" id="KW-0328">Glycosyltransferase</keyword>
<keyword evidence="8" id="KW-1185">Reference proteome</keyword>
<dbReference type="PANTHER" id="PTHR43179:SF12">
    <property type="entry name" value="GALACTOFURANOSYLTRANSFERASE GLFT2"/>
    <property type="match status" value="1"/>
</dbReference>
<dbReference type="AlphaFoldDB" id="A0A0W8I4Q4"/>
<name>A0A0W8I4Q4_9MICO</name>